<reference evidence="3" key="1">
    <citation type="journal article" date="2022" name="Arch. Microbiol.">
        <title>Bacteroides muris sp. nov. isolated from the cecum of wild-derived house mice.</title>
        <authorList>
            <person name="Fokt H."/>
            <person name="Unni R."/>
            <person name="Repnik U."/>
            <person name="Schmitz R.A."/>
            <person name="Bramkamp M."/>
            <person name="Baines J.F."/>
            <person name="Unterweger D."/>
        </authorList>
    </citation>
    <scope>NUCLEOTIDE SEQUENCE</scope>
    <source>
        <strain evidence="3">KH569_7</strain>
    </source>
</reference>
<evidence type="ECO:0000313" key="4">
    <source>
        <dbReference type="Proteomes" id="UP001143810"/>
    </source>
</evidence>
<dbReference type="PANTHER" id="PTHR30547">
    <property type="entry name" value="UNCHARACTERIZED PROTEIN YHCG-RELATED"/>
    <property type="match status" value="1"/>
</dbReference>
<dbReference type="GO" id="GO:0003676">
    <property type="term" value="F:nucleic acid binding"/>
    <property type="evidence" value="ECO:0007669"/>
    <property type="project" value="InterPro"/>
</dbReference>
<protein>
    <submittedName>
        <fullName evidence="3">PDDEXK nuclease domain-containing protein</fullName>
    </submittedName>
</protein>
<dbReference type="Gene3D" id="3.40.1350.10">
    <property type="match status" value="1"/>
</dbReference>
<dbReference type="InterPro" id="IPR041527">
    <property type="entry name" value="YhcG_N"/>
</dbReference>
<dbReference type="Pfam" id="PF06250">
    <property type="entry name" value="YhcG_C"/>
    <property type="match status" value="1"/>
</dbReference>
<comment type="caution">
    <text evidence="3">The sequence shown here is derived from an EMBL/GenBank/DDBJ whole genome shotgun (WGS) entry which is preliminary data.</text>
</comment>
<dbReference type="RefSeq" id="WP_257940528.1">
    <property type="nucleotide sequence ID" value="NZ_JAMZEE010000019.1"/>
</dbReference>
<accession>A0A9X2P0L1</accession>
<dbReference type="InterPro" id="IPR011856">
    <property type="entry name" value="tRNA_endonuc-like_dom_sf"/>
</dbReference>
<dbReference type="InterPro" id="IPR053148">
    <property type="entry name" value="PD-DEXK-like_domain"/>
</dbReference>
<dbReference type="EMBL" id="JAMZEE010000019">
    <property type="protein sequence ID" value="MCR6508391.1"/>
    <property type="molecule type" value="Genomic_DNA"/>
</dbReference>
<evidence type="ECO:0000259" key="2">
    <source>
        <dbReference type="Pfam" id="PF17761"/>
    </source>
</evidence>
<dbReference type="PANTHER" id="PTHR30547:SF5">
    <property type="entry name" value="NUCLEASE YHCG-RELATED"/>
    <property type="match status" value="1"/>
</dbReference>
<organism evidence="3 4">
    <name type="scientific">Bacteroides muris</name>
    <name type="common">ex Fokt et al. 2023</name>
    <dbReference type="NCBI Taxonomy" id="2937417"/>
    <lineage>
        <taxon>Bacteria</taxon>
        <taxon>Pseudomonadati</taxon>
        <taxon>Bacteroidota</taxon>
        <taxon>Bacteroidia</taxon>
        <taxon>Bacteroidales</taxon>
        <taxon>Bacteroidaceae</taxon>
        <taxon>Bacteroides</taxon>
    </lineage>
</organism>
<dbReference type="Pfam" id="PF17761">
    <property type="entry name" value="DUF1016_N"/>
    <property type="match status" value="1"/>
</dbReference>
<feature type="domain" description="YhcG N-terminal" evidence="2">
    <location>
        <begin position="24"/>
        <end position="157"/>
    </location>
</feature>
<evidence type="ECO:0000259" key="1">
    <source>
        <dbReference type="Pfam" id="PF06250"/>
    </source>
</evidence>
<proteinExistence type="predicted"/>
<evidence type="ECO:0000313" key="3">
    <source>
        <dbReference type="EMBL" id="MCR6508391.1"/>
    </source>
</evidence>
<dbReference type="InterPro" id="IPR009362">
    <property type="entry name" value="YhcG_C"/>
</dbReference>
<dbReference type="Proteomes" id="UP001143810">
    <property type="component" value="Unassembled WGS sequence"/>
</dbReference>
<feature type="domain" description="YhcG PDDEXK nuclease" evidence="1">
    <location>
        <begin position="182"/>
        <end position="336"/>
    </location>
</feature>
<sequence length="345" mass="40101">MEKNIIIQHTEEGDSEYVKLVSHISELWNDARSKAIKAVNHSLLMANWATGQYIIEFEQKGNAKARYGDRLLVNLSKDLTRLRGRGFSRSNLTYMRMFYLKFPKCETVSHILTWSHYFELLKCEDPLEMQFYMTEAIKEGWKVRELKRQMNSSLYERLALSTDKAGILALANEGHIVQKPEDIIKDPYVLEFTGLPVRKRYKESELETALKANMETFLLELGRGFAFIGRQYVIPIGSRRFKVDMVFYHAILKCYVLIDLKRAEIKHGDIGQMNLYLNYFKAEICQPDDNLPIGIVLGAKKDELLMEYALEGISNQLFAARYQLYLPKKEELQAQLNNIIDGMEE</sequence>
<name>A0A9X2P0L1_9BACE</name>
<dbReference type="AlphaFoldDB" id="A0A9X2P0L1"/>
<gene>
    <name evidence="3" type="ORF">M1B78_09485</name>
</gene>
<reference evidence="3" key="2">
    <citation type="submission" date="2022-04" db="EMBL/GenBank/DDBJ databases">
        <authorList>
            <person name="Fokt H."/>
            <person name="Baines J."/>
        </authorList>
    </citation>
    <scope>NUCLEOTIDE SEQUENCE</scope>
    <source>
        <strain evidence="3">KH569_7</strain>
    </source>
</reference>